<feature type="transmembrane region" description="Helical" evidence="6">
    <location>
        <begin position="101"/>
        <end position="123"/>
    </location>
</feature>
<dbReference type="NCBIfam" id="TIGR03025">
    <property type="entry name" value="EPS_sugtrans"/>
    <property type="match status" value="1"/>
</dbReference>
<feature type="domain" description="Bacterial sugar transferase" evidence="7">
    <location>
        <begin position="267"/>
        <end position="450"/>
    </location>
</feature>
<dbReference type="GO" id="GO:0047360">
    <property type="term" value="F:undecaprenyl-phosphate galactose phosphotransferase activity"/>
    <property type="evidence" value="ECO:0007669"/>
    <property type="project" value="UniProtKB-EC"/>
</dbReference>
<dbReference type="InterPro" id="IPR036291">
    <property type="entry name" value="NAD(P)-bd_dom_sf"/>
</dbReference>
<evidence type="ECO:0000256" key="5">
    <source>
        <dbReference type="ARBA" id="ARBA00023136"/>
    </source>
</evidence>
<evidence type="ECO:0000259" key="7">
    <source>
        <dbReference type="Pfam" id="PF02397"/>
    </source>
</evidence>
<proteinExistence type="predicted"/>
<dbReference type="GO" id="GO:0089702">
    <property type="term" value="F:undecaprenyl-phosphate glucose phosphotransferase activity"/>
    <property type="evidence" value="ECO:0007669"/>
    <property type="project" value="TreeGrafter"/>
</dbReference>
<evidence type="ECO:0000256" key="1">
    <source>
        <dbReference type="ARBA" id="ARBA00004141"/>
    </source>
</evidence>
<dbReference type="Pfam" id="PF13727">
    <property type="entry name" value="CoA_binding_3"/>
    <property type="match status" value="1"/>
</dbReference>
<accession>A0A3B0VBT7</accession>
<dbReference type="EC" id="2.7.8.6" evidence="8"/>
<sequence length="456" mass="52678">MKLRSLILIAVDCLLIFCAVFALTLLRFRFDMQLFVSYDPYLLKTTWVTGAHIFSMAYFELYTPSSYRLDLQIFKKIVQSIFLASGILFVCYYFYPPLKIGTAVWLGIFIVFPFVLMLWRWFYCRYLSNEFSRERILIMGSGALATKVARGILDYKDLGMDVVGFLDKDDSRLGYSLVNPRIIGTYDGLAEIVAQQKVDTIIIALPDRRGRFSMDTVLDCKLKGVHIEDGESTFERIMGRIPVGQLKPSWMVFGEGFYLLKVERILKRFFDVVVAVFGLVVWSPIILLVALLIPLDSKGPAFFTQTRIGENGKLFTLVKFRTMRLLDPTKEAEEWAQDDDARITRIGKILRKTRIDEIPQLLNVLKGDMSIVGPRPDMLFLRDQMQDEVPYYSLRYSVKPGVTGWAQIKYRYVASIEEGTERHEYDLYYIKNFSILFDAWIMLKTIQVMVAKVGAR</sequence>
<dbReference type="GO" id="GO:0016020">
    <property type="term" value="C:membrane"/>
    <property type="evidence" value="ECO:0007669"/>
    <property type="project" value="UniProtKB-SubCell"/>
</dbReference>
<dbReference type="SUPFAM" id="SSF51735">
    <property type="entry name" value="NAD(P)-binding Rossmann-fold domains"/>
    <property type="match status" value="1"/>
</dbReference>
<dbReference type="AlphaFoldDB" id="A0A3B0VBT7"/>
<feature type="transmembrane region" description="Helical" evidence="6">
    <location>
        <begin position="73"/>
        <end position="95"/>
    </location>
</feature>
<reference evidence="8" key="1">
    <citation type="submission" date="2018-06" db="EMBL/GenBank/DDBJ databases">
        <authorList>
            <person name="Zhirakovskaya E."/>
        </authorList>
    </citation>
    <scope>NUCLEOTIDE SEQUENCE</scope>
</reference>
<dbReference type="Gene3D" id="3.40.50.720">
    <property type="entry name" value="NAD(P)-binding Rossmann-like Domain"/>
    <property type="match status" value="1"/>
</dbReference>
<keyword evidence="2 8" id="KW-0808">Transferase</keyword>
<organism evidence="8">
    <name type="scientific">hydrothermal vent metagenome</name>
    <dbReference type="NCBI Taxonomy" id="652676"/>
    <lineage>
        <taxon>unclassified sequences</taxon>
        <taxon>metagenomes</taxon>
        <taxon>ecological metagenomes</taxon>
    </lineage>
</organism>
<dbReference type="GO" id="GO:0009242">
    <property type="term" value="P:colanic acid biosynthetic process"/>
    <property type="evidence" value="ECO:0007669"/>
    <property type="project" value="TreeGrafter"/>
</dbReference>
<dbReference type="InterPro" id="IPR003362">
    <property type="entry name" value="Bact_transf"/>
</dbReference>
<dbReference type="NCBIfam" id="TIGR03013">
    <property type="entry name" value="EpsB_2"/>
    <property type="match status" value="1"/>
</dbReference>
<dbReference type="Pfam" id="PF02397">
    <property type="entry name" value="Bac_transf"/>
    <property type="match status" value="1"/>
</dbReference>
<keyword evidence="4 6" id="KW-1133">Transmembrane helix</keyword>
<dbReference type="EMBL" id="UOES01000570">
    <property type="protein sequence ID" value="VAW29436.1"/>
    <property type="molecule type" value="Genomic_DNA"/>
</dbReference>
<dbReference type="InterPro" id="IPR017464">
    <property type="entry name" value="Sugar_tfrase_EpsB_2"/>
</dbReference>
<keyword evidence="3 6" id="KW-0812">Transmembrane</keyword>
<dbReference type="InterPro" id="IPR017475">
    <property type="entry name" value="EPS_sugar_tfrase"/>
</dbReference>
<protein>
    <submittedName>
        <fullName evidence="8">Undecaprenyl-phosphate galactosephosphotransferase</fullName>
        <ecNumber evidence="8">2.7.8.6</ecNumber>
    </submittedName>
</protein>
<dbReference type="PANTHER" id="PTHR30576">
    <property type="entry name" value="COLANIC BIOSYNTHESIS UDP-GLUCOSE LIPID CARRIER TRANSFERASE"/>
    <property type="match status" value="1"/>
</dbReference>
<evidence type="ECO:0000256" key="2">
    <source>
        <dbReference type="ARBA" id="ARBA00022679"/>
    </source>
</evidence>
<evidence type="ECO:0000256" key="4">
    <source>
        <dbReference type="ARBA" id="ARBA00022989"/>
    </source>
</evidence>
<feature type="transmembrane region" description="Helical" evidence="6">
    <location>
        <begin position="269"/>
        <end position="293"/>
    </location>
</feature>
<evidence type="ECO:0000313" key="8">
    <source>
        <dbReference type="EMBL" id="VAW29436.1"/>
    </source>
</evidence>
<comment type="subcellular location">
    <subcellularLocation>
        <location evidence="1">Membrane</location>
        <topology evidence="1">Multi-pass membrane protein</topology>
    </subcellularLocation>
</comment>
<gene>
    <name evidence="8" type="ORF">MNBD_BACTEROID06-723</name>
</gene>
<feature type="transmembrane region" description="Helical" evidence="6">
    <location>
        <begin position="41"/>
        <end position="61"/>
    </location>
</feature>
<feature type="transmembrane region" description="Helical" evidence="6">
    <location>
        <begin position="7"/>
        <end position="29"/>
    </location>
</feature>
<dbReference type="PANTHER" id="PTHR30576:SF21">
    <property type="entry name" value="UDP-GLUCOSE:UNDECAPRENYL-PHOSPHATE GLUCOSE-1-PHOSPHATE TRANSFERASE"/>
    <property type="match status" value="1"/>
</dbReference>
<evidence type="ECO:0000256" key="3">
    <source>
        <dbReference type="ARBA" id="ARBA00022692"/>
    </source>
</evidence>
<keyword evidence="5 6" id="KW-0472">Membrane</keyword>
<name>A0A3B0VBT7_9ZZZZ</name>
<evidence type="ECO:0000256" key="6">
    <source>
        <dbReference type="SAM" id="Phobius"/>
    </source>
</evidence>